<comment type="caution">
    <text evidence="7">The sequence shown here is derived from an EMBL/GenBank/DDBJ whole genome shotgun (WGS) entry which is preliminary data.</text>
</comment>
<dbReference type="Pfam" id="PF13442">
    <property type="entry name" value="Cytochrome_CBB3"/>
    <property type="match status" value="1"/>
</dbReference>
<keyword evidence="8" id="KW-1185">Reference proteome</keyword>
<feature type="compositionally biased region" description="Basic and acidic residues" evidence="5">
    <location>
        <begin position="271"/>
        <end position="280"/>
    </location>
</feature>
<evidence type="ECO:0000256" key="2">
    <source>
        <dbReference type="ARBA" id="ARBA00022723"/>
    </source>
</evidence>
<evidence type="ECO:0000256" key="3">
    <source>
        <dbReference type="ARBA" id="ARBA00023004"/>
    </source>
</evidence>
<dbReference type="EMBL" id="BAABJE010000001">
    <property type="protein sequence ID" value="GAA4782925.1"/>
    <property type="molecule type" value="Genomic_DNA"/>
</dbReference>
<organism evidence="7 8">
    <name type="scientific">Lysobacter hankyongensis</name>
    <dbReference type="NCBI Taxonomy" id="1176535"/>
    <lineage>
        <taxon>Bacteria</taxon>
        <taxon>Pseudomonadati</taxon>
        <taxon>Pseudomonadota</taxon>
        <taxon>Gammaproteobacteria</taxon>
        <taxon>Lysobacterales</taxon>
        <taxon>Lysobacteraceae</taxon>
        <taxon>Lysobacter</taxon>
    </lineage>
</organism>
<evidence type="ECO:0000256" key="4">
    <source>
        <dbReference type="PROSITE-ProRule" id="PRU00433"/>
    </source>
</evidence>
<gene>
    <name evidence="7" type="ORF">GCM10023307_04400</name>
</gene>
<dbReference type="PROSITE" id="PS51007">
    <property type="entry name" value="CYTC"/>
    <property type="match status" value="1"/>
</dbReference>
<name>A0ABP9AMB0_9GAMM</name>
<dbReference type="RefSeq" id="WP_345301634.1">
    <property type="nucleotide sequence ID" value="NZ_BAABJE010000001.1"/>
</dbReference>
<reference evidence="8" key="1">
    <citation type="journal article" date="2019" name="Int. J. Syst. Evol. Microbiol.">
        <title>The Global Catalogue of Microorganisms (GCM) 10K type strain sequencing project: providing services to taxonomists for standard genome sequencing and annotation.</title>
        <authorList>
            <consortium name="The Broad Institute Genomics Platform"/>
            <consortium name="The Broad Institute Genome Sequencing Center for Infectious Disease"/>
            <person name="Wu L."/>
            <person name="Ma J."/>
        </authorList>
    </citation>
    <scope>NUCLEOTIDE SEQUENCE [LARGE SCALE GENOMIC DNA]</scope>
    <source>
        <strain evidence="8">JCM 18204</strain>
    </source>
</reference>
<dbReference type="InterPro" id="IPR009056">
    <property type="entry name" value="Cyt_c-like_dom"/>
</dbReference>
<keyword evidence="3 4" id="KW-0408">Iron</keyword>
<keyword evidence="2 4" id="KW-0479">Metal-binding</keyword>
<dbReference type="SUPFAM" id="SSF46626">
    <property type="entry name" value="Cytochrome c"/>
    <property type="match status" value="1"/>
</dbReference>
<feature type="domain" description="Cytochrome c" evidence="6">
    <location>
        <begin position="72"/>
        <end position="156"/>
    </location>
</feature>
<accession>A0ABP9AMB0</accession>
<dbReference type="Proteomes" id="UP001499959">
    <property type="component" value="Unassembled WGS sequence"/>
</dbReference>
<keyword evidence="1 4" id="KW-0349">Heme</keyword>
<proteinExistence type="predicted"/>
<evidence type="ECO:0000256" key="5">
    <source>
        <dbReference type="SAM" id="MobiDB-lite"/>
    </source>
</evidence>
<sequence>MKTNKRKFLVVSVLIGLAFLGGAAAMYAGVYNVAADDPHTRPVYAMLETARDRSIAARAAKLQVPDGLDDPARIRQGAGNYNAMCTGCHLAPGMAPTELSKGLYPAPPDLTRERVSAAEAFWVIKHGIKASGMPAWGKSMGDDYIWNMAAFLQELPKLDEAQYAALVASSGGHSHGGGETEPHGHDDGEMDDHGGAMPSGSATHPHPPGTPPHDDSPASGSHAGMDMGSGQAAESKPHAHGPNTPADHHAPRPSGKTTSPKTAAKPATGTVEHRHADGTVESHPAPVPNPPSNDGHDDHHH</sequence>
<dbReference type="InterPro" id="IPR036909">
    <property type="entry name" value="Cyt_c-like_dom_sf"/>
</dbReference>
<feature type="compositionally biased region" description="Low complexity" evidence="5">
    <location>
        <begin position="254"/>
        <end position="270"/>
    </location>
</feature>
<feature type="region of interest" description="Disordered" evidence="5">
    <location>
        <begin position="169"/>
        <end position="301"/>
    </location>
</feature>
<evidence type="ECO:0000259" key="6">
    <source>
        <dbReference type="PROSITE" id="PS51007"/>
    </source>
</evidence>
<evidence type="ECO:0000256" key="1">
    <source>
        <dbReference type="ARBA" id="ARBA00022617"/>
    </source>
</evidence>
<evidence type="ECO:0000313" key="7">
    <source>
        <dbReference type="EMBL" id="GAA4782925.1"/>
    </source>
</evidence>
<evidence type="ECO:0000313" key="8">
    <source>
        <dbReference type="Proteomes" id="UP001499959"/>
    </source>
</evidence>
<feature type="compositionally biased region" description="Basic and acidic residues" evidence="5">
    <location>
        <begin position="176"/>
        <end position="194"/>
    </location>
</feature>
<dbReference type="Gene3D" id="1.10.760.10">
    <property type="entry name" value="Cytochrome c-like domain"/>
    <property type="match status" value="1"/>
</dbReference>
<protein>
    <recommendedName>
        <fullName evidence="6">Cytochrome c domain-containing protein</fullName>
    </recommendedName>
</protein>